<evidence type="ECO:0000256" key="2">
    <source>
        <dbReference type="ARBA" id="ARBA00011915"/>
    </source>
</evidence>
<dbReference type="RefSeq" id="WP_111528983.1">
    <property type="nucleotide sequence ID" value="NZ_JBHRSG010000003.1"/>
</dbReference>
<dbReference type="InterPro" id="IPR032259">
    <property type="entry name" value="HIBYL-CoA-H"/>
</dbReference>
<feature type="domain" description="Enoyl-CoA hydratase/isomerase" evidence="4">
    <location>
        <begin position="15"/>
        <end position="337"/>
    </location>
</feature>
<accession>A0A328ALI2</accession>
<dbReference type="SUPFAM" id="SSF52096">
    <property type="entry name" value="ClpP/crotonase"/>
    <property type="match status" value="1"/>
</dbReference>
<dbReference type="EMBL" id="QFYQ01000001">
    <property type="protein sequence ID" value="RAK55235.1"/>
    <property type="molecule type" value="Genomic_DNA"/>
</dbReference>
<organism evidence="5 6">
    <name type="scientific">Phenylobacterium soli</name>
    <dbReference type="NCBI Taxonomy" id="2170551"/>
    <lineage>
        <taxon>Bacteria</taxon>
        <taxon>Pseudomonadati</taxon>
        <taxon>Pseudomonadota</taxon>
        <taxon>Alphaproteobacteria</taxon>
        <taxon>Caulobacterales</taxon>
        <taxon>Caulobacteraceae</taxon>
        <taxon>Phenylobacterium</taxon>
    </lineage>
</organism>
<dbReference type="OrthoDB" id="9790967at2"/>
<evidence type="ECO:0000256" key="3">
    <source>
        <dbReference type="ARBA" id="ARBA00022801"/>
    </source>
</evidence>
<comment type="caution">
    <text evidence="5">The sequence shown here is derived from an EMBL/GenBank/DDBJ whole genome shotgun (WGS) entry which is preliminary data.</text>
</comment>
<dbReference type="PANTHER" id="PTHR43176:SF3">
    <property type="entry name" value="3-HYDROXYISOBUTYRYL-COA HYDROLASE, MITOCHONDRIAL"/>
    <property type="match status" value="1"/>
</dbReference>
<evidence type="ECO:0000313" key="6">
    <source>
        <dbReference type="Proteomes" id="UP000249254"/>
    </source>
</evidence>
<dbReference type="NCBIfam" id="NF004127">
    <property type="entry name" value="PRK05617.1"/>
    <property type="match status" value="1"/>
</dbReference>
<reference evidence="6" key="1">
    <citation type="submission" date="2018-05" db="EMBL/GenBank/DDBJ databases">
        <authorList>
            <person name="Li X."/>
        </authorList>
    </citation>
    <scope>NUCLEOTIDE SEQUENCE [LARGE SCALE GENOMIC DNA]</scope>
    <source>
        <strain evidence="6">LX32</strain>
    </source>
</reference>
<evidence type="ECO:0000259" key="4">
    <source>
        <dbReference type="Pfam" id="PF16113"/>
    </source>
</evidence>
<sequence>MSEEPEVIVRVEGQVGRLTLNRPQALHALTTTICREMIAALTAWRDDPAVKLVMIDHSGERGFCAGGDIRTLAESGKGDGVAGRGFFFIEYRLNHLLFHYPKTVVSFMDGVVMGGGVGVSRPARFRVGTERTTFAMPETGIGLFPDVGGSWYLARMPDHLGMWLALTGARLKAADCELVGVITDYVESARLPELKAAIVADPAAVETLLTEYEAEPGRPPIAAHQDEIARCFAGDSVEAIVAALQASDSEWAREQAKIILTKSPLSSKIAHRQLVEGARAKSFDEVMAMEYRIAHRLAVSHDFLEGVRAVIVDKDNAPKWSPPSLAAVSAAAVDEAFQSLTSEQEWTPLP</sequence>
<dbReference type="PANTHER" id="PTHR43176">
    <property type="entry name" value="3-HYDROXYISOBUTYRYL-COA HYDROLASE-RELATED"/>
    <property type="match status" value="1"/>
</dbReference>
<evidence type="ECO:0000313" key="5">
    <source>
        <dbReference type="EMBL" id="RAK55235.1"/>
    </source>
</evidence>
<keyword evidence="3" id="KW-0378">Hydrolase</keyword>
<dbReference type="Gene3D" id="3.90.226.10">
    <property type="entry name" value="2-enoyl-CoA Hydratase, Chain A, domain 1"/>
    <property type="match status" value="1"/>
</dbReference>
<proteinExistence type="predicted"/>
<dbReference type="Pfam" id="PF16113">
    <property type="entry name" value="ECH_2"/>
    <property type="match status" value="1"/>
</dbReference>
<evidence type="ECO:0000256" key="1">
    <source>
        <dbReference type="ARBA" id="ARBA00001709"/>
    </source>
</evidence>
<dbReference type="InterPro" id="IPR029045">
    <property type="entry name" value="ClpP/crotonase-like_dom_sf"/>
</dbReference>
<protein>
    <recommendedName>
        <fullName evidence="2">3-hydroxyisobutyryl-CoA hydrolase</fullName>
        <ecNumber evidence="2">3.1.2.4</ecNumber>
    </recommendedName>
</protein>
<dbReference type="GO" id="GO:0003860">
    <property type="term" value="F:3-hydroxyisobutyryl-CoA hydrolase activity"/>
    <property type="evidence" value="ECO:0007669"/>
    <property type="project" value="UniProtKB-EC"/>
</dbReference>
<dbReference type="CDD" id="cd06558">
    <property type="entry name" value="crotonase-like"/>
    <property type="match status" value="1"/>
</dbReference>
<dbReference type="InterPro" id="IPR045004">
    <property type="entry name" value="ECH_dom"/>
</dbReference>
<gene>
    <name evidence="5" type="ORF">DJ017_12255</name>
</gene>
<dbReference type="GO" id="GO:0016853">
    <property type="term" value="F:isomerase activity"/>
    <property type="evidence" value="ECO:0007669"/>
    <property type="project" value="UniProtKB-KW"/>
</dbReference>
<comment type="catalytic activity">
    <reaction evidence="1">
        <text>3-hydroxy-2-methylpropanoyl-CoA + H2O = 3-hydroxy-2-methylpropanoate + CoA + H(+)</text>
        <dbReference type="Rhea" id="RHEA:20888"/>
        <dbReference type="ChEBI" id="CHEBI:11805"/>
        <dbReference type="ChEBI" id="CHEBI:15377"/>
        <dbReference type="ChEBI" id="CHEBI:15378"/>
        <dbReference type="ChEBI" id="CHEBI:57287"/>
        <dbReference type="ChEBI" id="CHEBI:57340"/>
        <dbReference type="EC" id="3.1.2.4"/>
    </reaction>
</comment>
<dbReference type="EC" id="3.1.2.4" evidence="2"/>
<dbReference type="AlphaFoldDB" id="A0A328ALI2"/>
<keyword evidence="5" id="KW-0413">Isomerase</keyword>
<keyword evidence="6" id="KW-1185">Reference proteome</keyword>
<dbReference type="GO" id="GO:0006574">
    <property type="term" value="P:L-valine catabolic process"/>
    <property type="evidence" value="ECO:0007669"/>
    <property type="project" value="TreeGrafter"/>
</dbReference>
<dbReference type="Proteomes" id="UP000249254">
    <property type="component" value="Unassembled WGS sequence"/>
</dbReference>
<name>A0A328ALI2_9CAUL</name>